<sequence length="75" mass="8622">MHVTESTGYHGMMAWSWSDHDTRNRTLHTFGALAFLSKFATLPLSSTLSFVFIDSLSHFSFFFLSFFFSLNVVVF</sequence>
<dbReference type="EMBL" id="MCFF01000010">
    <property type="protein sequence ID" value="ORZ22688.1"/>
    <property type="molecule type" value="Genomic_DNA"/>
</dbReference>
<comment type="caution">
    <text evidence="2">The sequence shown here is derived from an EMBL/GenBank/DDBJ whole genome shotgun (WGS) entry which is preliminary data.</text>
</comment>
<evidence type="ECO:0000313" key="2">
    <source>
        <dbReference type="EMBL" id="ORZ22688.1"/>
    </source>
</evidence>
<dbReference type="Proteomes" id="UP000193648">
    <property type="component" value="Unassembled WGS sequence"/>
</dbReference>
<protein>
    <submittedName>
        <fullName evidence="2">Uncharacterized protein</fullName>
    </submittedName>
</protein>
<dbReference type="RefSeq" id="XP_021883242.1">
    <property type="nucleotide sequence ID" value="XM_022019472.1"/>
</dbReference>
<dbReference type="AlphaFoldDB" id="A0A1Y2GT75"/>
<accession>A0A1Y2GT75</accession>
<keyword evidence="1" id="KW-1133">Transmembrane helix</keyword>
<feature type="transmembrane region" description="Helical" evidence="1">
    <location>
        <begin position="58"/>
        <end position="74"/>
    </location>
</feature>
<feature type="transmembrane region" description="Helical" evidence="1">
    <location>
        <begin position="30"/>
        <end position="52"/>
    </location>
</feature>
<evidence type="ECO:0000256" key="1">
    <source>
        <dbReference type="SAM" id="Phobius"/>
    </source>
</evidence>
<keyword evidence="3" id="KW-1185">Reference proteome</keyword>
<gene>
    <name evidence="2" type="ORF">BCR41DRAFT_12657</name>
</gene>
<keyword evidence="1" id="KW-0472">Membrane</keyword>
<evidence type="ECO:0000313" key="3">
    <source>
        <dbReference type="Proteomes" id="UP000193648"/>
    </source>
</evidence>
<name>A0A1Y2GT75_9FUNG</name>
<proteinExistence type="predicted"/>
<dbReference type="InParanoid" id="A0A1Y2GT75"/>
<dbReference type="GeneID" id="33561317"/>
<keyword evidence="1" id="KW-0812">Transmembrane</keyword>
<organism evidence="2 3">
    <name type="scientific">Lobosporangium transversale</name>
    <dbReference type="NCBI Taxonomy" id="64571"/>
    <lineage>
        <taxon>Eukaryota</taxon>
        <taxon>Fungi</taxon>
        <taxon>Fungi incertae sedis</taxon>
        <taxon>Mucoromycota</taxon>
        <taxon>Mortierellomycotina</taxon>
        <taxon>Mortierellomycetes</taxon>
        <taxon>Mortierellales</taxon>
        <taxon>Mortierellaceae</taxon>
        <taxon>Lobosporangium</taxon>
    </lineage>
</organism>
<reference evidence="2 3" key="1">
    <citation type="submission" date="2016-07" db="EMBL/GenBank/DDBJ databases">
        <title>Pervasive Adenine N6-methylation of Active Genes in Fungi.</title>
        <authorList>
            <consortium name="DOE Joint Genome Institute"/>
            <person name="Mondo S.J."/>
            <person name="Dannebaum R.O."/>
            <person name="Kuo R.C."/>
            <person name="Labutti K."/>
            <person name="Haridas S."/>
            <person name="Kuo A."/>
            <person name="Salamov A."/>
            <person name="Ahrendt S.R."/>
            <person name="Lipzen A."/>
            <person name="Sullivan W."/>
            <person name="Andreopoulos W.B."/>
            <person name="Clum A."/>
            <person name="Lindquist E."/>
            <person name="Daum C."/>
            <person name="Ramamoorthy G.K."/>
            <person name="Gryganskyi A."/>
            <person name="Culley D."/>
            <person name="Magnuson J.K."/>
            <person name="James T.Y."/>
            <person name="O'Malley M.A."/>
            <person name="Stajich J.E."/>
            <person name="Spatafora J.W."/>
            <person name="Visel A."/>
            <person name="Grigoriev I.V."/>
        </authorList>
    </citation>
    <scope>NUCLEOTIDE SEQUENCE [LARGE SCALE GENOMIC DNA]</scope>
    <source>
        <strain evidence="2 3">NRRL 3116</strain>
    </source>
</reference>